<dbReference type="Proteomes" id="UP000198371">
    <property type="component" value="Chromosome 2"/>
</dbReference>
<accession>A0AAU8W9W4</accession>
<name>A0AAU8W9W4_9VIBR</name>
<dbReference type="PANTHER" id="PTHR38008:SF2">
    <property type="entry name" value="HEMOLYSIN"/>
    <property type="match status" value="1"/>
</dbReference>
<sequence>MNKTTLLLASVAGATLLAGCARQENEYTVKEYVSMANPAAVFCVKQGGELETVTENDQRITYCVTKNGEKVEQWEYFRQNHDQQ</sequence>
<dbReference type="PROSITE" id="PS51257">
    <property type="entry name" value="PROKAR_LIPOPROTEIN"/>
    <property type="match status" value="1"/>
</dbReference>
<protein>
    <recommendedName>
        <fullName evidence="3">Hemolysin</fullName>
    </recommendedName>
</protein>
<reference evidence="1 2" key="2">
    <citation type="submission" date="2017-06" db="EMBL/GenBank/DDBJ databases">
        <title>Complete genome sequence of Vibrio sp. 2521-89, a close relative of Vibrio cholerae isolated from lake water in New Mexico, USA.</title>
        <authorList>
            <person name="Liang K."/>
            <person name="Orata F.D."/>
            <person name="Winkjer N.S."/>
            <person name="Tarr C.L."/>
            <person name="Boucher Y."/>
        </authorList>
    </citation>
    <scope>NUCLEOTIDE SEQUENCE [LARGE SCALE GENOMIC DNA]</scope>
    <source>
        <strain evidence="1 2">2521-89</strain>
    </source>
</reference>
<dbReference type="AlphaFoldDB" id="A0AAU8W9W4"/>
<evidence type="ECO:0000313" key="1">
    <source>
        <dbReference type="EMBL" id="ASK53321.1"/>
    </source>
</evidence>
<dbReference type="Pfam" id="PF03891">
    <property type="entry name" value="DUF333"/>
    <property type="match status" value="1"/>
</dbReference>
<gene>
    <name evidence="1" type="ORF">CEQ48_00160</name>
</gene>
<evidence type="ECO:0008006" key="3">
    <source>
        <dbReference type="Google" id="ProtNLM"/>
    </source>
</evidence>
<dbReference type="KEGG" id="vti:CEQ48_00160"/>
<dbReference type="PANTHER" id="PTHR38008">
    <property type="entry name" value="HEMOLYSIN-RELATED"/>
    <property type="match status" value="1"/>
</dbReference>
<keyword evidence="2" id="KW-1185">Reference proteome</keyword>
<dbReference type="InterPro" id="IPR005590">
    <property type="entry name" value="DUF333"/>
</dbReference>
<dbReference type="RefSeq" id="WP_089069826.1">
    <property type="nucleotide sequence ID" value="NZ_CP022352.1"/>
</dbReference>
<proteinExistence type="predicted"/>
<organism evidence="1 2">
    <name type="scientific">Vibrio tarriae</name>
    <dbReference type="NCBI Taxonomy" id="2014742"/>
    <lineage>
        <taxon>Bacteria</taxon>
        <taxon>Pseudomonadati</taxon>
        <taxon>Pseudomonadota</taxon>
        <taxon>Gammaproteobacteria</taxon>
        <taxon>Vibrionales</taxon>
        <taxon>Vibrionaceae</taxon>
        <taxon>Vibrio</taxon>
    </lineage>
</organism>
<reference evidence="2" key="1">
    <citation type="journal article" date="2017" name="Genome Announc.">
        <title>Complete Genome Sequence of Vibrio sp. Strain 2521-89, a Close Relative of Vibrio cholerae Isolated from Lake Water in New Mexico, USA.</title>
        <authorList>
            <person name="Liang K."/>
            <person name="Orata F.D."/>
            <person name="Winkjer N.S."/>
            <person name="Rowe L.A."/>
            <person name="Tarr C.L."/>
            <person name="Boucher Y."/>
        </authorList>
    </citation>
    <scope>NUCLEOTIDE SEQUENCE [LARGE SCALE GENOMIC DNA]</scope>
    <source>
        <strain evidence="2">2521-89</strain>
    </source>
</reference>
<dbReference type="EMBL" id="CP022352">
    <property type="protein sequence ID" value="ASK53321.1"/>
    <property type="molecule type" value="Genomic_DNA"/>
</dbReference>
<evidence type="ECO:0000313" key="2">
    <source>
        <dbReference type="Proteomes" id="UP000198371"/>
    </source>
</evidence>